<dbReference type="GO" id="GO:0004197">
    <property type="term" value="F:cysteine-type endopeptidase activity"/>
    <property type="evidence" value="ECO:0007669"/>
    <property type="project" value="InterPro"/>
</dbReference>
<dbReference type="EMBL" id="WKJM01000012">
    <property type="protein sequence ID" value="MRX09350.1"/>
    <property type="molecule type" value="Genomic_DNA"/>
</dbReference>
<organism evidence="3 4">
    <name type="scientific">Duganella alba</name>
    <dbReference type="NCBI Taxonomy" id="2666081"/>
    <lineage>
        <taxon>Bacteria</taxon>
        <taxon>Pseudomonadati</taxon>
        <taxon>Pseudomonadota</taxon>
        <taxon>Betaproteobacteria</taxon>
        <taxon>Burkholderiales</taxon>
        <taxon>Oxalobacteraceae</taxon>
        <taxon>Telluria group</taxon>
        <taxon>Duganella</taxon>
    </lineage>
</organism>
<dbReference type="GO" id="GO:0006508">
    <property type="term" value="P:proteolysis"/>
    <property type="evidence" value="ECO:0007669"/>
    <property type="project" value="InterPro"/>
</dbReference>
<evidence type="ECO:0000313" key="4">
    <source>
        <dbReference type="Proteomes" id="UP000481037"/>
    </source>
</evidence>
<dbReference type="Gene3D" id="3.40.50.1460">
    <property type="match status" value="1"/>
</dbReference>
<dbReference type="AlphaFoldDB" id="A0A6L5QI62"/>
<protein>
    <recommendedName>
        <fullName evidence="2">Peptidase C14 caspase domain-containing protein</fullName>
    </recommendedName>
</protein>
<gene>
    <name evidence="3" type="ORF">GJ697_16030</name>
</gene>
<dbReference type="Pfam" id="PF00656">
    <property type="entry name" value="Peptidase_C14"/>
    <property type="match status" value="1"/>
</dbReference>
<keyword evidence="4" id="KW-1185">Reference proteome</keyword>
<comment type="caution">
    <text evidence="3">The sequence shown here is derived from an EMBL/GenBank/DDBJ whole genome shotgun (WGS) entry which is preliminary data.</text>
</comment>
<dbReference type="InterPro" id="IPR050452">
    <property type="entry name" value="Metacaspase"/>
</dbReference>
<feature type="region of interest" description="Disordered" evidence="1">
    <location>
        <begin position="197"/>
        <end position="223"/>
    </location>
</feature>
<proteinExistence type="predicted"/>
<reference evidence="3 4" key="1">
    <citation type="submission" date="2019-11" db="EMBL/GenBank/DDBJ databases">
        <title>Novel species isolated from a subtropical stream in China.</title>
        <authorList>
            <person name="Lu H."/>
        </authorList>
    </citation>
    <scope>NUCLEOTIDE SEQUENCE [LARGE SCALE GENOMIC DNA]</scope>
    <source>
        <strain evidence="3 4">FT25W</strain>
    </source>
</reference>
<dbReference type="PANTHER" id="PTHR48104">
    <property type="entry name" value="METACASPASE-4"/>
    <property type="match status" value="1"/>
</dbReference>
<dbReference type="RefSeq" id="WP_154387890.1">
    <property type="nucleotide sequence ID" value="NZ_WKJM01000012.1"/>
</dbReference>
<name>A0A6L5QI62_9BURK</name>
<dbReference type="GO" id="GO:0005737">
    <property type="term" value="C:cytoplasm"/>
    <property type="evidence" value="ECO:0007669"/>
    <property type="project" value="TreeGrafter"/>
</dbReference>
<dbReference type="InterPro" id="IPR011600">
    <property type="entry name" value="Pept_C14_caspase"/>
</dbReference>
<dbReference type="Proteomes" id="UP000481037">
    <property type="component" value="Unassembled WGS sequence"/>
</dbReference>
<feature type="domain" description="Peptidase C14 caspase" evidence="2">
    <location>
        <begin position="23"/>
        <end position="276"/>
    </location>
</feature>
<sequence length="406" mass="42720">MRRRLIALCIAAGIGVPALAAERYALLVGVSALPALPRNAWLDGPRYDVPAMRTALLAQGFAASHIVSLADGVDGAAAPTRSAILAQLARFGKTLRPDDVLVLYWSGHGLLMPGQPGVWQTPFGQQVHLLARDARIDARTRQLSGSISSTDIGRAIDALAAHQVQVVALFDSCYAAGSTRGDAGLAWRGLANTALGWSPPPPSLGGRSAPSESAEPVPTDGAPAPRERPLFIGFFAAEPQQRSAEALNNDYPGQARGIFTRALIAGLQDNPASYLAWASVTNQHYRQALDARQLPASARPSPVYAGALEQTLWAAASAPLLWPVRQDALGWYVPYGRLDGLQAGDQLQRGASTWQVTDVSWGEARLAAPDNAAATAGWARRLPATTAPAGASTLAVQGRLHLGLPD</sequence>
<evidence type="ECO:0000256" key="1">
    <source>
        <dbReference type="SAM" id="MobiDB-lite"/>
    </source>
</evidence>
<dbReference type="PANTHER" id="PTHR48104:SF30">
    <property type="entry name" value="METACASPASE-1"/>
    <property type="match status" value="1"/>
</dbReference>
<accession>A0A6L5QI62</accession>
<evidence type="ECO:0000259" key="2">
    <source>
        <dbReference type="Pfam" id="PF00656"/>
    </source>
</evidence>
<evidence type="ECO:0000313" key="3">
    <source>
        <dbReference type="EMBL" id="MRX09350.1"/>
    </source>
</evidence>